<dbReference type="CTD" id="51368"/>
<dbReference type="GO" id="GO:0005634">
    <property type="term" value="C:nucleus"/>
    <property type="evidence" value="ECO:0007669"/>
    <property type="project" value="TreeGrafter"/>
</dbReference>
<feature type="region of interest" description="Disordered" evidence="1">
    <location>
        <begin position="199"/>
        <end position="373"/>
    </location>
</feature>
<dbReference type="InterPro" id="IPR011256">
    <property type="entry name" value="Reg_factor_effector_dom_sf"/>
</dbReference>
<dbReference type="SUPFAM" id="SSF55136">
    <property type="entry name" value="Probable bacterial effector-binding domain"/>
    <property type="match status" value="1"/>
</dbReference>
<dbReference type="Gene3D" id="3.20.80.10">
    <property type="entry name" value="Regulatory factor, effector binding domain"/>
    <property type="match status" value="1"/>
</dbReference>
<feature type="compositionally biased region" description="Low complexity" evidence="1">
    <location>
        <begin position="287"/>
        <end position="311"/>
    </location>
</feature>
<evidence type="ECO:0000256" key="1">
    <source>
        <dbReference type="SAM" id="MobiDB-lite"/>
    </source>
</evidence>
<dbReference type="GO" id="GO:0005789">
    <property type="term" value="C:endoplasmic reticulum membrane"/>
    <property type="evidence" value="ECO:0007669"/>
    <property type="project" value="TreeGrafter"/>
</dbReference>
<gene>
    <name evidence="4" type="primary">TEX264</name>
</gene>
<feature type="compositionally biased region" description="Acidic residues" evidence="1">
    <location>
        <begin position="274"/>
        <end position="286"/>
    </location>
</feature>
<dbReference type="PANTHER" id="PTHR15949">
    <property type="entry name" value="TESTIS-EXPRESSED PROTEIN 264"/>
    <property type="match status" value="1"/>
</dbReference>
<feature type="compositionally biased region" description="Basic and acidic residues" evidence="1">
    <location>
        <begin position="262"/>
        <end position="273"/>
    </location>
</feature>
<feature type="chain" id="PRO_5042483057" evidence="2">
    <location>
        <begin position="25"/>
        <end position="373"/>
    </location>
</feature>
<feature type="compositionally biased region" description="Low complexity" evidence="1">
    <location>
        <begin position="327"/>
        <end position="336"/>
    </location>
</feature>
<feature type="compositionally biased region" description="Basic and acidic residues" evidence="1">
    <location>
        <begin position="199"/>
        <end position="211"/>
    </location>
</feature>
<dbReference type="PANTHER" id="PTHR15949:SF3">
    <property type="entry name" value="TESTIS-EXPRESSED PROTEIN 264"/>
    <property type="match status" value="1"/>
</dbReference>
<proteinExistence type="predicted"/>
<sequence length="373" mass="40119">MEDWALLSLIAALLLLLLGSLVGAALHSGLCAAVVVRTGSPPVRGLTVAYKYRVGPYRQSGRLYTEAASIAPRLRSIGVYYDDPAQVSPDKTRYAVGSILSEGGEAPSEDLCKLFEKFGFRIVSFPEVTHVVKTTFPYTTFLSIFLAIYRVGPVLGNYIKERKLCAHPWVEIYWDDVIHYFCPLAKQVQFYVPEMEEAARQQREEAPRAPDEATGDTSSEASSFTCDSSTNATRDSVSTMTRDSVSTVTQDSESQAFAPRGPDSESGGRKEEDDCHEEEEDYDEEAGASLSAAAAASAVAALAASIGAVGKAARDADGDDNSDRSESGASGSSFEEITAEEDGDKTETRAKPPAPQKDTATEPAELPEVQAEL</sequence>
<feature type="compositionally biased region" description="Basic and acidic residues" evidence="1">
    <location>
        <begin position="312"/>
        <end position="326"/>
    </location>
</feature>
<name>A0AAJ7TQS8_PETMA</name>
<dbReference type="GO" id="GO:0106300">
    <property type="term" value="P:protein-DNA covalent cross-linking repair"/>
    <property type="evidence" value="ECO:0007669"/>
    <property type="project" value="TreeGrafter"/>
</dbReference>
<keyword evidence="2" id="KW-0732">Signal</keyword>
<dbReference type="GO" id="GO:0061709">
    <property type="term" value="P:reticulophagy"/>
    <property type="evidence" value="ECO:0007669"/>
    <property type="project" value="TreeGrafter"/>
</dbReference>
<feature type="signal peptide" evidence="2">
    <location>
        <begin position="1"/>
        <end position="24"/>
    </location>
</feature>
<dbReference type="RefSeq" id="XP_032822491.1">
    <property type="nucleotide sequence ID" value="XM_032966600.1"/>
</dbReference>
<dbReference type="GO" id="GO:0000421">
    <property type="term" value="C:autophagosome membrane"/>
    <property type="evidence" value="ECO:0007669"/>
    <property type="project" value="TreeGrafter"/>
</dbReference>
<dbReference type="GO" id="GO:0005657">
    <property type="term" value="C:replication fork"/>
    <property type="evidence" value="ECO:0007669"/>
    <property type="project" value="TreeGrafter"/>
</dbReference>
<feature type="compositionally biased region" description="Polar residues" evidence="1">
    <location>
        <begin position="215"/>
        <end position="255"/>
    </location>
</feature>
<organism evidence="3 4">
    <name type="scientific">Petromyzon marinus</name>
    <name type="common">Sea lamprey</name>
    <dbReference type="NCBI Taxonomy" id="7757"/>
    <lineage>
        <taxon>Eukaryota</taxon>
        <taxon>Metazoa</taxon>
        <taxon>Chordata</taxon>
        <taxon>Craniata</taxon>
        <taxon>Vertebrata</taxon>
        <taxon>Cyclostomata</taxon>
        <taxon>Hyperoartia</taxon>
        <taxon>Petromyzontiformes</taxon>
        <taxon>Petromyzontidae</taxon>
        <taxon>Petromyzon</taxon>
    </lineage>
</organism>
<protein>
    <submittedName>
        <fullName evidence="4">Testis-expressed protein 264</fullName>
    </submittedName>
</protein>
<evidence type="ECO:0000313" key="3">
    <source>
        <dbReference type="Proteomes" id="UP001318040"/>
    </source>
</evidence>
<dbReference type="AlphaFoldDB" id="A0AAJ7TQS8"/>
<evidence type="ECO:0000256" key="2">
    <source>
        <dbReference type="SAM" id="SignalP"/>
    </source>
</evidence>
<dbReference type="KEGG" id="pmrn:116949366"/>
<accession>A0AAJ7TQS8</accession>
<reference evidence="4" key="1">
    <citation type="submission" date="2025-08" db="UniProtKB">
        <authorList>
            <consortium name="RefSeq"/>
        </authorList>
    </citation>
    <scope>IDENTIFICATION</scope>
    <source>
        <tissue evidence="4">Sperm</tissue>
    </source>
</reference>
<dbReference type="Proteomes" id="UP001318040">
    <property type="component" value="Chromosome 36"/>
</dbReference>
<keyword evidence="3" id="KW-1185">Reference proteome</keyword>
<evidence type="ECO:0000313" key="4">
    <source>
        <dbReference type="RefSeq" id="XP_032822491.1"/>
    </source>
</evidence>